<reference evidence="3 4" key="1">
    <citation type="submission" date="2022-01" db="EMBL/GenBank/DDBJ databases">
        <title>Desulfofustis limnae sp. nov., a novel mesophilic sulfate-reducing bacterium isolated from marsh soil.</title>
        <authorList>
            <person name="Watanabe M."/>
            <person name="Takahashi A."/>
            <person name="Kojima H."/>
            <person name="Fukui M."/>
        </authorList>
    </citation>
    <scope>NUCLEOTIDE SEQUENCE [LARGE SCALE GENOMIC DNA]</scope>
    <source>
        <strain evidence="3 4">PPLL</strain>
    </source>
</reference>
<dbReference type="EMBL" id="AP025516">
    <property type="protein sequence ID" value="BDD87428.1"/>
    <property type="molecule type" value="Genomic_DNA"/>
</dbReference>
<proteinExistence type="predicted"/>
<evidence type="ECO:0000256" key="1">
    <source>
        <dbReference type="SAM" id="Coils"/>
    </source>
</evidence>
<feature type="chain" id="PRO_5047082329" description="Lipoprotein" evidence="2">
    <location>
        <begin position="27"/>
        <end position="210"/>
    </location>
</feature>
<gene>
    <name evidence="3" type="ORF">DPPLL_17930</name>
</gene>
<feature type="coiled-coil region" evidence="1">
    <location>
        <begin position="161"/>
        <end position="201"/>
    </location>
</feature>
<evidence type="ECO:0000313" key="4">
    <source>
        <dbReference type="Proteomes" id="UP000830055"/>
    </source>
</evidence>
<name>A0ABN6M3G0_9BACT</name>
<protein>
    <recommendedName>
        <fullName evidence="5">Lipoprotein</fullName>
    </recommendedName>
</protein>
<feature type="signal peptide" evidence="2">
    <location>
        <begin position="1"/>
        <end position="26"/>
    </location>
</feature>
<sequence>MKSMATKGLHPLLVAVLLLSAGCQQMGNGGLLADLGLTRDPASPIANVERALHCLAESGGQTKHSFAAVRRRVEADLARESVTPPDWSELVCIALGDTATPRQIGQTIDVLSVIAARQQPAYLPLQGLVWILAQRKAMLEDSAAALQDVTNQLGAERRRRLQEKDEADKLLEAERRRARDQREQVKRLENQVRELKEVELKLQPQTPDLR</sequence>
<keyword evidence="4" id="KW-1185">Reference proteome</keyword>
<dbReference type="Proteomes" id="UP000830055">
    <property type="component" value="Chromosome"/>
</dbReference>
<evidence type="ECO:0000313" key="3">
    <source>
        <dbReference type="EMBL" id="BDD87428.1"/>
    </source>
</evidence>
<accession>A0ABN6M3G0</accession>
<evidence type="ECO:0008006" key="5">
    <source>
        <dbReference type="Google" id="ProtNLM"/>
    </source>
</evidence>
<keyword evidence="2" id="KW-0732">Signal</keyword>
<dbReference type="RefSeq" id="WP_284154454.1">
    <property type="nucleotide sequence ID" value="NZ_AP025516.1"/>
</dbReference>
<keyword evidence="1" id="KW-0175">Coiled coil</keyword>
<organism evidence="3 4">
    <name type="scientific">Desulfofustis limnaeus</name>
    <dbReference type="NCBI Taxonomy" id="2740163"/>
    <lineage>
        <taxon>Bacteria</taxon>
        <taxon>Pseudomonadati</taxon>
        <taxon>Thermodesulfobacteriota</taxon>
        <taxon>Desulfobulbia</taxon>
        <taxon>Desulfobulbales</taxon>
        <taxon>Desulfocapsaceae</taxon>
        <taxon>Desulfofustis</taxon>
    </lineage>
</organism>
<dbReference type="PROSITE" id="PS51257">
    <property type="entry name" value="PROKAR_LIPOPROTEIN"/>
    <property type="match status" value="1"/>
</dbReference>
<evidence type="ECO:0000256" key="2">
    <source>
        <dbReference type="SAM" id="SignalP"/>
    </source>
</evidence>